<dbReference type="HOGENOM" id="CLU_3274698_0_0_10"/>
<protein>
    <submittedName>
        <fullName evidence="1">Uncharacterized protein</fullName>
    </submittedName>
</protein>
<gene>
    <name evidence="1" type="ORF">HMPREF9420_1531</name>
</gene>
<sequence>MGENWSENRARIKENSQSLKMTLRYRIRVMPLKNTPIIYIR</sequence>
<keyword evidence="2" id="KW-1185">Reference proteome</keyword>
<dbReference type="AlphaFoldDB" id="E6MPW3"/>
<dbReference type="EMBL" id="AEQO01000133">
    <property type="protein sequence ID" value="EFV04280.1"/>
    <property type="molecule type" value="Genomic_DNA"/>
</dbReference>
<name>E6MPW3_9BACT</name>
<dbReference type="Proteomes" id="UP000003874">
    <property type="component" value="Unassembled WGS sequence"/>
</dbReference>
<organism evidence="1 2">
    <name type="scientific">Segatella salivae DSM 15606</name>
    <dbReference type="NCBI Taxonomy" id="888832"/>
    <lineage>
        <taxon>Bacteria</taxon>
        <taxon>Pseudomonadati</taxon>
        <taxon>Bacteroidota</taxon>
        <taxon>Bacteroidia</taxon>
        <taxon>Bacteroidales</taxon>
        <taxon>Prevotellaceae</taxon>
        <taxon>Segatella</taxon>
    </lineage>
</organism>
<evidence type="ECO:0000313" key="1">
    <source>
        <dbReference type="EMBL" id="EFV04280.1"/>
    </source>
</evidence>
<proteinExistence type="predicted"/>
<accession>E6MPW3</accession>
<evidence type="ECO:0000313" key="2">
    <source>
        <dbReference type="Proteomes" id="UP000003874"/>
    </source>
</evidence>
<comment type="caution">
    <text evidence="1">The sequence shown here is derived from an EMBL/GenBank/DDBJ whole genome shotgun (WGS) entry which is preliminary data.</text>
</comment>
<reference evidence="1 2" key="1">
    <citation type="submission" date="2010-12" db="EMBL/GenBank/DDBJ databases">
        <authorList>
            <person name="Muzny D."/>
            <person name="Qin X."/>
            <person name="Deng J."/>
            <person name="Jiang H."/>
            <person name="Liu Y."/>
            <person name="Qu J."/>
            <person name="Song X.-Z."/>
            <person name="Zhang L."/>
            <person name="Thornton R."/>
            <person name="Coyle M."/>
            <person name="Francisco L."/>
            <person name="Jackson L."/>
            <person name="Javaid M."/>
            <person name="Korchina V."/>
            <person name="Kovar C."/>
            <person name="Mata R."/>
            <person name="Mathew T."/>
            <person name="Ngo R."/>
            <person name="Nguyen L."/>
            <person name="Nguyen N."/>
            <person name="Okwuonu G."/>
            <person name="Ongeri F."/>
            <person name="Pham C."/>
            <person name="Simmons D."/>
            <person name="Wilczek-Boney K."/>
            <person name="Hale W."/>
            <person name="Jakkamsetti A."/>
            <person name="Pham P."/>
            <person name="Ruth R."/>
            <person name="San Lucas F."/>
            <person name="Warren J."/>
            <person name="Zhang J."/>
            <person name="Zhao Z."/>
            <person name="Zhou C."/>
            <person name="Zhu D."/>
            <person name="Lee S."/>
            <person name="Bess C."/>
            <person name="Blankenburg K."/>
            <person name="Forbes L."/>
            <person name="Fu Q."/>
            <person name="Gubbala S."/>
            <person name="Hirani K."/>
            <person name="Jayaseelan J.C."/>
            <person name="Lara F."/>
            <person name="Munidasa M."/>
            <person name="Palculict T."/>
            <person name="Patil S."/>
            <person name="Pu L.-L."/>
            <person name="Saada N."/>
            <person name="Tang L."/>
            <person name="Weissenberger G."/>
            <person name="Zhu Y."/>
            <person name="Hemphill L."/>
            <person name="Shang Y."/>
            <person name="Youmans B."/>
            <person name="Ayvaz T."/>
            <person name="Ross M."/>
            <person name="Santibanez J."/>
            <person name="Aqrawi P."/>
            <person name="Gross S."/>
            <person name="Joshi V."/>
            <person name="Fowler G."/>
            <person name="Nazareth L."/>
            <person name="Reid J."/>
            <person name="Worley K."/>
            <person name="Petrosino J."/>
            <person name="Highlander S."/>
            <person name="Gibbs R."/>
        </authorList>
    </citation>
    <scope>NUCLEOTIDE SEQUENCE [LARGE SCALE GENOMIC DNA]</scope>
    <source>
        <strain evidence="1 2">DSM 15606</strain>
    </source>
</reference>